<accession>A0A1H3TQ58</accession>
<sequence length="137" mass="15606">MEGSDKSFLGKGWSFPPAFDIESKKVNMVTEEEDIEQSIRIVLGTVPGERIMNPKFGCNIIKHVFETSDATHLTMLKDLVYDAILYFEPRVKIQKISIITDRIGDGVLLIHLSYTVIITNTRSNMVFPFYFREGTSL</sequence>
<dbReference type="Gene3D" id="3.10.450.40">
    <property type="match status" value="1"/>
</dbReference>
<dbReference type="Pfam" id="PF04965">
    <property type="entry name" value="GPW_gp25"/>
    <property type="match status" value="1"/>
</dbReference>
<organism evidence="2 3">
    <name type="scientific">Rhodonellum ikkaensis</name>
    <dbReference type="NCBI Taxonomy" id="336829"/>
    <lineage>
        <taxon>Bacteria</taxon>
        <taxon>Pseudomonadati</taxon>
        <taxon>Bacteroidota</taxon>
        <taxon>Cytophagia</taxon>
        <taxon>Cytophagales</taxon>
        <taxon>Cytophagaceae</taxon>
        <taxon>Rhodonellum</taxon>
    </lineage>
</organism>
<comment type="caution">
    <text evidence="2">The sequence shown here is derived from an EMBL/GenBank/DDBJ whole genome shotgun (WGS) entry which is preliminary data.</text>
</comment>
<evidence type="ECO:0000313" key="2">
    <source>
        <dbReference type="EMBL" id="SDZ52412.1"/>
    </source>
</evidence>
<evidence type="ECO:0000313" key="3">
    <source>
        <dbReference type="Proteomes" id="UP000199663"/>
    </source>
</evidence>
<feature type="domain" description="IraD/Gp25-like" evidence="1">
    <location>
        <begin position="31"/>
        <end position="120"/>
    </location>
</feature>
<dbReference type="EMBL" id="FNQC01000020">
    <property type="protein sequence ID" value="SDZ52412.1"/>
    <property type="molecule type" value="Genomic_DNA"/>
</dbReference>
<dbReference type="InterPro" id="IPR007048">
    <property type="entry name" value="IraD/Gp25-like"/>
</dbReference>
<evidence type="ECO:0000259" key="1">
    <source>
        <dbReference type="Pfam" id="PF04965"/>
    </source>
</evidence>
<reference evidence="2 3" key="1">
    <citation type="submission" date="2016-10" db="EMBL/GenBank/DDBJ databases">
        <authorList>
            <person name="Varghese N."/>
            <person name="Submissions S."/>
        </authorList>
    </citation>
    <scope>NUCLEOTIDE SEQUENCE [LARGE SCALE GENOMIC DNA]</scope>
    <source>
        <strain evidence="2 3">DSM 17997</strain>
    </source>
</reference>
<name>A0A1H3TQ58_9BACT</name>
<protein>
    <recommendedName>
        <fullName evidence="1">IraD/Gp25-like domain-containing protein</fullName>
    </recommendedName>
</protein>
<proteinExistence type="predicted"/>
<dbReference type="RefSeq" id="WP_031327240.1">
    <property type="nucleotide sequence ID" value="NZ_FNQC01000020.1"/>
</dbReference>
<gene>
    <name evidence="2" type="ORF">SAMN05444412_12023</name>
</gene>
<keyword evidence="3" id="KW-1185">Reference proteome</keyword>
<dbReference type="SUPFAM" id="SSF160719">
    <property type="entry name" value="gpW/gp25-like"/>
    <property type="match status" value="1"/>
</dbReference>
<dbReference type="Proteomes" id="UP000199663">
    <property type="component" value="Unassembled WGS sequence"/>
</dbReference>